<dbReference type="EMBL" id="SMKA01000107">
    <property type="protein sequence ID" value="TDC26548.1"/>
    <property type="molecule type" value="Genomic_DNA"/>
</dbReference>
<evidence type="ECO:0000313" key="2">
    <source>
        <dbReference type="Proteomes" id="UP000295075"/>
    </source>
</evidence>
<dbReference type="InterPro" id="IPR046732">
    <property type="entry name" value="DUF6624"/>
</dbReference>
<sequence length="185" mass="21033">METSELRAELERRAALDQEARCAVDGWSEDPRTELWTVVNEVDADNTRWLLEVVTEHGWPRMSEVGEEAATNAWLLAQHADNQPEDQLLFHHLMAAATEASEAPSRLFAYLEDRVRTNAGQPQLYGTQFIDHGEGLEVQPIEDPEGLAARREAMGMEPFEENEARMRAIWKHDSEQNPTEHPSSD</sequence>
<evidence type="ECO:0000313" key="1">
    <source>
        <dbReference type="EMBL" id="TDC26548.1"/>
    </source>
</evidence>
<organism evidence="1 2">
    <name type="scientific">Kribbella albertanoniae</name>
    <dbReference type="NCBI Taxonomy" id="1266829"/>
    <lineage>
        <taxon>Bacteria</taxon>
        <taxon>Bacillati</taxon>
        <taxon>Actinomycetota</taxon>
        <taxon>Actinomycetes</taxon>
        <taxon>Propionibacteriales</taxon>
        <taxon>Kribbellaceae</taxon>
        <taxon>Kribbella</taxon>
    </lineage>
</organism>
<dbReference type="Pfam" id="PF20329">
    <property type="entry name" value="DUF6624"/>
    <property type="match status" value="1"/>
</dbReference>
<reference evidence="1 2" key="1">
    <citation type="submission" date="2019-03" db="EMBL/GenBank/DDBJ databases">
        <title>Draft genome sequences of novel Actinobacteria.</title>
        <authorList>
            <person name="Sahin N."/>
            <person name="Ay H."/>
            <person name="Saygin H."/>
        </authorList>
    </citation>
    <scope>NUCLEOTIDE SEQUENCE [LARGE SCALE GENOMIC DNA]</scope>
    <source>
        <strain evidence="1 2">JCM 30547</strain>
    </source>
</reference>
<dbReference type="OrthoDB" id="22038at2"/>
<proteinExistence type="predicted"/>
<name>A0A4R4PVS2_9ACTN</name>
<accession>A0A4R4PVS2</accession>
<dbReference type="RefSeq" id="WP_132409456.1">
    <property type="nucleotide sequence ID" value="NZ_SMKA01000107.1"/>
</dbReference>
<dbReference type="AlphaFoldDB" id="A0A4R4PVS2"/>
<gene>
    <name evidence="1" type="ORF">E1261_22250</name>
</gene>
<protein>
    <submittedName>
        <fullName evidence="1">Uncharacterized protein</fullName>
    </submittedName>
</protein>
<dbReference type="Proteomes" id="UP000295075">
    <property type="component" value="Unassembled WGS sequence"/>
</dbReference>
<keyword evidence="2" id="KW-1185">Reference proteome</keyword>
<comment type="caution">
    <text evidence="1">The sequence shown here is derived from an EMBL/GenBank/DDBJ whole genome shotgun (WGS) entry which is preliminary data.</text>
</comment>